<proteinExistence type="inferred from homology"/>
<evidence type="ECO:0000256" key="3">
    <source>
        <dbReference type="ARBA" id="ARBA00023295"/>
    </source>
</evidence>
<evidence type="ECO:0000313" key="7">
    <source>
        <dbReference type="EMBL" id="KUE75527.1"/>
    </source>
</evidence>
<dbReference type="AlphaFoldDB" id="A0A0W7TNY5"/>
<sequence length="510" mass="56966">MKDEKHLQIGPREAWYGLCVEDGVDLPITRESRYSRSLTPNETVNGAAAILVSSDGRYLYCERGARVSAENGVLNMYSPDAEIQFRDGCKTLRGAWNALVRDHLPAGGVMPPELFFTAPQYNTWIELLYGQSQQGILTYASALLANGYSPGVLMIDDGWMCDYGMWDFLPNRFPDPRGMVERLHTMGFRVMLWVSPFISPDSPVFRALRQTNALVRDVQGEPAVRLWWNGWSAVLDMSGEDGMRWLNAQLDGLVKKYGVDGFKMDGGDAKFYRDDDCTVGHVSANEQSTLWAKAGLRYPYNEFRACYAMANAPLVQRLADKNHSWGRDGVGSLIPNTLTQGMLGYAFSCPDMIGGGEYANFTANSDKLDDELFVRYAQCAALMPMMQFSAAPWRVLPPKAAELCVQATKLHEQYTEDILALAKHAAQTGEPIVRYMEYCFPHQGMETVQDQFMLGDSLLVAPVLTKGDRTRNVVLPTGRWKYVDGTVYDGGRTVTVPADLDTLPRFVLQP</sequence>
<protein>
    <recommendedName>
        <fullName evidence="9">Glycoside hydrolase</fullName>
    </recommendedName>
</protein>
<keyword evidence="2 4" id="KW-0378">Hydrolase</keyword>
<evidence type="ECO:0000256" key="2">
    <source>
        <dbReference type="ARBA" id="ARBA00022801"/>
    </source>
</evidence>
<dbReference type="Pfam" id="PF01055">
    <property type="entry name" value="Glyco_hydro_31_2nd"/>
    <property type="match status" value="1"/>
</dbReference>
<dbReference type="GO" id="GO:0004553">
    <property type="term" value="F:hydrolase activity, hydrolyzing O-glycosyl compounds"/>
    <property type="evidence" value="ECO:0007669"/>
    <property type="project" value="InterPro"/>
</dbReference>
<evidence type="ECO:0000259" key="6">
    <source>
        <dbReference type="Pfam" id="PF21365"/>
    </source>
</evidence>
<name>A0A0W7TNY5_9FIRM</name>
<dbReference type="InterPro" id="IPR050985">
    <property type="entry name" value="Alpha-glycosidase_related"/>
</dbReference>
<feature type="domain" description="Glycosyl hydrolase family 31 C-terminal" evidence="6">
    <location>
        <begin position="429"/>
        <end position="507"/>
    </location>
</feature>
<keyword evidence="3 4" id="KW-0326">Glycosidase</keyword>
<dbReference type="Pfam" id="PF21365">
    <property type="entry name" value="Glyco_hydro_31_3rd"/>
    <property type="match status" value="1"/>
</dbReference>
<dbReference type="InterPro" id="IPR017853">
    <property type="entry name" value="GH"/>
</dbReference>
<dbReference type="EMBL" id="LMUA01000020">
    <property type="protein sequence ID" value="KUE75527.1"/>
    <property type="molecule type" value="Genomic_DNA"/>
</dbReference>
<evidence type="ECO:0008006" key="9">
    <source>
        <dbReference type="Google" id="ProtNLM"/>
    </source>
</evidence>
<dbReference type="InterPro" id="IPR048395">
    <property type="entry name" value="Glyco_hydro_31_C"/>
</dbReference>
<dbReference type="SUPFAM" id="SSF51011">
    <property type="entry name" value="Glycosyl hydrolase domain"/>
    <property type="match status" value="1"/>
</dbReference>
<dbReference type="Proteomes" id="UP000053433">
    <property type="component" value="Unassembled WGS sequence"/>
</dbReference>
<feature type="domain" description="Glycoside hydrolase family 31 TIM barrel" evidence="5">
    <location>
        <begin position="130"/>
        <end position="394"/>
    </location>
</feature>
<comment type="caution">
    <text evidence="7">The sequence shown here is derived from an EMBL/GenBank/DDBJ whole genome shotgun (WGS) entry which is preliminary data.</text>
</comment>
<dbReference type="PANTHER" id="PTHR43053:SF4">
    <property type="entry name" value="MYOGENESIS-REGULATING GLYCOSIDASE"/>
    <property type="match status" value="1"/>
</dbReference>
<dbReference type="InterPro" id="IPR000322">
    <property type="entry name" value="Glyco_hydro_31_TIM"/>
</dbReference>
<dbReference type="GO" id="GO:0005975">
    <property type="term" value="P:carbohydrate metabolic process"/>
    <property type="evidence" value="ECO:0007669"/>
    <property type="project" value="InterPro"/>
</dbReference>
<dbReference type="Gene3D" id="2.60.40.1180">
    <property type="entry name" value="Golgi alpha-mannosidase II"/>
    <property type="match status" value="1"/>
</dbReference>
<organism evidence="7 8">
    <name type="scientific">Ruthenibacterium lactatiformans</name>
    <dbReference type="NCBI Taxonomy" id="1550024"/>
    <lineage>
        <taxon>Bacteria</taxon>
        <taxon>Bacillati</taxon>
        <taxon>Bacillota</taxon>
        <taxon>Clostridia</taxon>
        <taxon>Eubacteriales</taxon>
        <taxon>Oscillospiraceae</taxon>
        <taxon>Ruthenibacterium</taxon>
    </lineage>
</organism>
<dbReference type="PANTHER" id="PTHR43053">
    <property type="entry name" value="GLYCOSIDASE FAMILY 31"/>
    <property type="match status" value="1"/>
</dbReference>
<evidence type="ECO:0000256" key="4">
    <source>
        <dbReference type="RuleBase" id="RU361185"/>
    </source>
</evidence>
<evidence type="ECO:0000313" key="8">
    <source>
        <dbReference type="Proteomes" id="UP000053433"/>
    </source>
</evidence>
<dbReference type="CDD" id="cd06592">
    <property type="entry name" value="GH31_NET37"/>
    <property type="match status" value="1"/>
</dbReference>
<reference evidence="7 8" key="1">
    <citation type="submission" date="2015-10" db="EMBL/GenBank/DDBJ databases">
        <title>A novel member of the family Ruminococcaceae isolated from human faeces.</title>
        <authorList>
            <person name="Shkoporov A.N."/>
            <person name="Chaplin A.V."/>
            <person name="Motuzova O.V."/>
            <person name="Kafarskaia L.I."/>
            <person name="Efimov B.A."/>
        </authorList>
    </citation>
    <scope>NUCLEOTIDE SEQUENCE [LARGE SCALE GENOMIC DNA]</scope>
    <source>
        <strain evidence="7 8">668</strain>
    </source>
</reference>
<dbReference type="SUPFAM" id="SSF51445">
    <property type="entry name" value="(Trans)glycosidases"/>
    <property type="match status" value="1"/>
</dbReference>
<dbReference type="InterPro" id="IPR013780">
    <property type="entry name" value="Glyco_hydro_b"/>
</dbReference>
<accession>A0A0W7TNY5</accession>
<evidence type="ECO:0000256" key="1">
    <source>
        <dbReference type="ARBA" id="ARBA00007806"/>
    </source>
</evidence>
<evidence type="ECO:0000259" key="5">
    <source>
        <dbReference type="Pfam" id="PF01055"/>
    </source>
</evidence>
<comment type="similarity">
    <text evidence="1 4">Belongs to the glycosyl hydrolase 31 family.</text>
</comment>
<dbReference type="Gene3D" id="3.20.20.80">
    <property type="entry name" value="Glycosidases"/>
    <property type="match status" value="1"/>
</dbReference>
<gene>
    <name evidence="7" type="ORF">ASJ35_13495</name>
</gene>
<dbReference type="RefSeq" id="WP_058723520.1">
    <property type="nucleotide sequence ID" value="NZ_DBGEBT010000004.1"/>
</dbReference>